<evidence type="ECO:0000256" key="1">
    <source>
        <dbReference type="SAM" id="MobiDB-lite"/>
    </source>
</evidence>
<reference evidence="3 4" key="1">
    <citation type="submission" date="2023-07" db="EMBL/GenBank/DDBJ databases">
        <authorList>
            <person name="Girao M."/>
            <person name="Carvalho M.F."/>
        </authorList>
    </citation>
    <scope>NUCLEOTIDE SEQUENCE [LARGE SCALE GENOMIC DNA]</scope>
    <source>
        <strain evidence="3 4">66/93</strain>
    </source>
</reference>
<gene>
    <name evidence="3" type="ORF">Q8A49_29925</name>
</gene>
<dbReference type="RefSeq" id="WP_330161546.1">
    <property type="nucleotide sequence ID" value="NZ_BAAAJA010000037.1"/>
</dbReference>
<evidence type="ECO:0000313" key="3">
    <source>
        <dbReference type="EMBL" id="MEE2054723.1"/>
    </source>
</evidence>
<evidence type="ECO:0000313" key="4">
    <source>
        <dbReference type="Proteomes" id="UP001348641"/>
    </source>
</evidence>
<comment type="caution">
    <text evidence="3">The sequence shown here is derived from an EMBL/GenBank/DDBJ whole genome shotgun (WGS) entry which is preliminary data.</text>
</comment>
<protein>
    <submittedName>
        <fullName evidence="3">Lytic transglycosylase domain-containing protein</fullName>
    </submittedName>
</protein>
<feature type="region of interest" description="Disordered" evidence="1">
    <location>
        <begin position="47"/>
        <end position="129"/>
    </location>
</feature>
<proteinExistence type="predicted"/>
<dbReference type="EMBL" id="JAUUCC010000126">
    <property type="protein sequence ID" value="MEE2054723.1"/>
    <property type="molecule type" value="Genomic_DNA"/>
</dbReference>
<feature type="signal peptide" evidence="2">
    <location>
        <begin position="1"/>
        <end position="31"/>
    </location>
</feature>
<feature type="compositionally biased region" description="Gly residues" evidence="1">
    <location>
        <begin position="109"/>
        <end position="124"/>
    </location>
</feature>
<dbReference type="InterPro" id="IPR023346">
    <property type="entry name" value="Lysozyme-like_dom_sf"/>
</dbReference>
<keyword evidence="2" id="KW-0732">Signal</keyword>
<sequence>MLIDRTSLRRASAVGAAAVVAGSAFTVAAFAQTGTVEPERLTSAAVVPDQEAGDGADDFFAEPSAAGGEEREESRRQAAAAAEEGLRSASGTGSDIPEPEPEPEPGATSSGGGADPADPSGGGAAAVPAGSAKEIALEMVLAEGWGEDQFSGCLEPLWEKESNWDHTAENPGSGAYGIPQSLPGSKMASHGDDWRTNPATQIAWGIDYIKDRYGNPCGAWSHSQANNWY</sequence>
<evidence type="ECO:0000256" key="2">
    <source>
        <dbReference type="SAM" id="SignalP"/>
    </source>
</evidence>
<feature type="chain" id="PRO_5046355362" evidence="2">
    <location>
        <begin position="32"/>
        <end position="229"/>
    </location>
</feature>
<dbReference type="SUPFAM" id="SSF53955">
    <property type="entry name" value="Lysozyme-like"/>
    <property type="match status" value="1"/>
</dbReference>
<feature type="compositionally biased region" description="Acidic residues" evidence="1">
    <location>
        <begin position="51"/>
        <end position="60"/>
    </location>
</feature>
<organism evidence="3 4">
    <name type="scientific">Nocardiopsis tropica</name>
    <dbReference type="NCBI Taxonomy" id="109330"/>
    <lineage>
        <taxon>Bacteria</taxon>
        <taxon>Bacillati</taxon>
        <taxon>Actinomycetota</taxon>
        <taxon>Actinomycetes</taxon>
        <taxon>Streptosporangiales</taxon>
        <taxon>Nocardiopsidaceae</taxon>
        <taxon>Nocardiopsis</taxon>
    </lineage>
</organism>
<feature type="compositionally biased region" description="Low complexity" evidence="1">
    <location>
        <begin position="77"/>
        <end position="91"/>
    </location>
</feature>
<dbReference type="Proteomes" id="UP001348641">
    <property type="component" value="Unassembled WGS sequence"/>
</dbReference>
<accession>A0ABU7KZL4</accession>
<dbReference type="Gene3D" id="1.10.530.10">
    <property type="match status" value="1"/>
</dbReference>
<name>A0ABU7KZL4_9ACTN</name>